<comment type="caution">
    <text evidence="1">The sequence shown here is derived from an EMBL/GenBank/DDBJ whole genome shotgun (WGS) entry which is preliminary data.</text>
</comment>
<organism evidence="1 2">
    <name type="scientific">Variimorphobacter saccharofermentans</name>
    <dbReference type="NCBI Taxonomy" id="2755051"/>
    <lineage>
        <taxon>Bacteria</taxon>
        <taxon>Bacillati</taxon>
        <taxon>Bacillota</taxon>
        <taxon>Clostridia</taxon>
        <taxon>Lachnospirales</taxon>
        <taxon>Lachnospiraceae</taxon>
        <taxon>Variimorphobacter</taxon>
    </lineage>
</organism>
<proteinExistence type="predicted"/>
<dbReference type="RefSeq" id="WP_228352524.1">
    <property type="nucleotide sequence ID" value="NZ_JACEGA010000001.1"/>
</dbReference>
<reference evidence="1 2" key="1">
    <citation type="submission" date="2020-07" db="EMBL/GenBank/DDBJ databases">
        <title>Characterization and genome sequencing of isolate MD1, a novel member within the family Lachnospiraceae.</title>
        <authorList>
            <person name="Rettenmaier R."/>
            <person name="Di Bello L."/>
            <person name="Zinser C."/>
            <person name="Scheitz K."/>
            <person name="Liebl W."/>
            <person name="Zverlov V."/>
        </authorList>
    </citation>
    <scope>NUCLEOTIDE SEQUENCE [LARGE SCALE GENOMIC DNA]</scope>
    <source>
        <strain evidence="1 2">MD1</strain>
    </source>
</reference>
<protein>
    <recommendedName>
        <fullName evidence="3">DNA-directed RNA polymerase subunit M</fullName>
    </recommendedName>
</protein>
<evidence type="ECO:0008006" key="3">
    <source>
        <dbReference type="Google" id="ProtNLM"/>
    </source>
</evidence>
<accession>A0A839JYT7</accession>
<evidence type="ECO:0000313" key="1">
    <source>
        <dbReference type="EMBL" id="MBB2182835.1"/>
    </source>
</evidence>
<evidence type="ECO:0000313" key="2">
    <source>
        <dbReference type="Proteomes" id="UP000574276"/>
    </source>
</evidence>
<name>A0A839JYT7_9FIRM</name>
<dbReference type="EMBL" id="JACEGA010000001">
    <property type="protein sequence ID" value="MBB2182835.1"/>
    <property type="molecule type" value="Genomic_DNA"/>
</dbReference>
<gene>
    <name evidence="1" type="ORF">H0486_08100</name>
</gene>
<sequence>MLKIFICPQCYNFRIVSRKPDATCFHCGSSLNKCNLEYIEYMNMSEEERISFKEDYKKRMKLYKDKLDHMLQDKPLNDRT</sequence>
<dbReference type="AlphaFoldDB" id="A0A839JYT7"/>
<keyword evidence="2" id="KW-1185">Reference proteome</keyword>
<dbReference type="Proteomes" id="UP000574276">
    <property type="component" value="Unassembled WGS sequence"/>
</dbReference>